<feature type="domain" description="Mur ligase central" evidence="2">
    <location>
        <begin position="167"/>
        <end position="278"/>
    </location>
</feature>
<dbReference type="AlphaFoldDB" id="A0A2I1PDZ6"/>
<evidence type="ECO:0000313" key="3">
    <source>
        <dbReference type="EMBL" id="PKZ42839.1"/>
    </source>
</evidence>
<reference evidence="3 4" key="1">
    <citation type="submission" date="2017-12" db="EMBL/GenBank/DDBJ databases">
        <title>Phylogenetic diversity of female urinary microbiome.</title>
        <authorList>
            <person name="Thomas-White K."/>
            <person name="Wolfe A.J."/>
        </authorList>
    </citation>
    <scope>NUCLEOTIDE SEQUENCE [LARGE SCALE GENOMIC DNA]</scope>
    <source>
        <strain evidence="3 4">UMB1298</strain>
    </source>
</reference>
<dbReference type="Proteomes" id="UP000234206">
    <property type="component" value="Unassembled WGS sequence"/>
</dbReference>
<dbReference type="PANTHER" id="PTHR23135">
    <property type="entry name" value="MUR LIGASE FAMILY MEMBER"/>
    <property type="match status" value="1"/>
</dbReference>
<keyword evidence="4" id="KW-1185">Reference proteome</keyword>
<dbReference type="Pfam" id="PF08245">
    <property type="entry name" value="Mur_ligase_M"/>
    <property type="match status" value="1"/>
</dbReference>
<evidence type="ECO:0000256" key="1">
    <source>
        <dbReference type="SAM" id="MobiDB-lite"/>
    </source>
</evidence>
<gene>
    <name evidence="3" type="ORF">CYJ76_00925</name>
</gene>
<organism evidence="3 4">
    <name type="scientific">Kytococcus schroeteri</name>
    <dbReference type="NCBI Taxonomy" id="138300"/>
    <lineage>
        <taxon>Bacteria</taxon>
        <taxon>Bacillati</taxon>
        <taxon>Actinomycetota</taxon>
        <taxon>Actinomycetes</taxon>
        <taxon>Micrococcales</taxon>
        <taxon>Kytococcaceae</taxon>
        <taxon>Kytococcus</taxon>
    </lineage>
</organism>
<dbReference type="RefSeq" id="WP_269148596.1">
    <property type="nucleotide sequence ID" value="NZ_PKIZ01000001.1"/>
</dbReference>
<accession>A0A2I1PDZ6</accession>
<dbReference type="Gene3D" id="3.40.1190.10">
    <property type="entry name" value="Mur-like, catalytic domain"/>
    <property type="match status" value="1"/>
</dbReference>
<dbReference type="SUPFAM" id="SSF53623">
    <property type="entry name" value="MurD-like peptide ligases, catalytic domain"/>
    <property type="match status" value="1"/>
</dbReference>
<dbReference type="PANTHER" id="PTHR23135:SF18">
    <property type="entry name" value="CYANOPHYCIN SYNTHETASE"/>
    <property type="match status" value="1"/>
</dbReference>
<dbReference type="InterPro" id="IPR036565">
    <property type="entry name" value="Mur-like_cat_sf"/>
</dbReference>
<evidence type="ECO:0000313" key="4">
    <source>
        <dbReference type="Proteomes" id="UP000234206"/>
    </source>
</evidence>
<proteinExistence type="predicted"/>
<feature type="region of interest" description="Disordered" evidence="1">
    <location>
        <begin position="144"/>
        <end position="170"/>
    </location>
</feature>
<keyword evidence="3" id="KW-0436">Ligase</keyword>
<protein>
    <submittedName>
        <fullName evidence="3">Mur ligase</fullName>
    </submittedName>
</protein>
<name>A0A2I1PDZ6_9MICO</name>
<comment type="caution">
    <text evidence="3">The sequence shown here is derived from an EMBL/GenBank/DDBJ whole genome shotgun (WGS) entry which is preliminary data.</text>
</comment>
<sequence>MTSPHVRVSEVRLLEGPNLYYTRAAVKVMLSAPVISEAPREQCLEVAAALGMTRTAPGQPHGEQRQRFLIRLVRHVLRTLGQRAGLGAITARGRDGKEWGDVTVAFRWGRAGTGRAMGEALGPLLEALWEEPGERDRLFEEAATTVREADPGRRPETVRPTVPVASITGTNGKTTTTRILAHIAMTAGKVTAWSSTDGVLRQGEWLVKGDYSGPSGARTALQSGGVEIGILETARGGLLQKGMGVPFNDVSVVTNVSADHLGTHGIDTLDQLAEVKGIIT</sequence>
<dbReference type="GO" id="GO:0016881">
    <property type="term" value="F:acid-amino acid ligase activity"/>
    <property type="evidence" value="ECO:0007669"/>
    <property type="project" value="InterPro"/>
</dbReference>
<evidence type="ECO:0000259" key="2">
    <source>
        <dbReference type="Pfam" id="PF08245"/>
    </source>
</evidence>
<feature type="non-terminal residue" evidence="3">
    <location>
        <position position="280"/>
    </location>
</feature>
<dbReference type="EMBL" id="PKIZ01000001">
    <property type="protein sequence ID" value="PKZ42839.1"/>
    <property type="molecule type" value="Genomic_DNA"/>
</dbReference>
<feature type="compositionally biased region" description="Basic and acidic residues" evidence="1">
    <location>
        <begin position="147"/>
        <end position="157"/>
    </location>
</feature>
<dbReference type="GO" id="GO:0005524">
    <property type="term" value="F:ATP binding"/>
    <property type="evidence" value="ECO:0007669"/>
    <property type="project" value="InterPro"/>
</dbReference>
<dbReference type="InterPro" id="IPR013221">
    <property type="entry name" value="Mur_ligase_cen"/>
</dbReference>